<reference evidence="3 4" key="1">
    <citation type="journal article" date="2013" name="Nature">
        <title>Anaerobic oxidation of methane coupled to nitrate reduction in a novel archaeal lineage.</title>
        <authorList>
            <person name="Haroon M.F."/>
            <person name="Hu S."/>
            <person name="Shi Y."/>
            <person name="Imelfort M."/>
            <person name="Keller J."/>
            <person name="Hugenholtz P."/>
            <person name="Yuan Z."/>
            <person name="Tyson G.W."/>
        </authorList>
    </citation>
    <scope>NUCLEOTIDE SEQUENCE [LARGE SCALE GENOMIC DNA]</scope>
    <source>
        <strain evidence="3 4">ANME-2d</strain>
    </source>
</reference>
<dbReference type="Pfam" id="PF00534">
    <property type="entry name" value="Glycos_transf_1"/>
    <property type="match status" value="1"/>
</dbReference>
<dbReference type="RefSeq" id="WP_052368580.1">
    <property type="nucleotide sequence ID" value="NZ_JMIY01000002.1"/>
</dbReference>
<dbReference type="GO" id="GO:0016757">
    <property type="term" value="F:glycosyltransferase activity"/>
    <property type="evidence" value="ECO:0007669"/>
    <property type="project" value="InterPro"/>
</dbReference>
<comment type="caution">
    <text evidence="3">The sequence shown here is derived from an EMBL/GenBank/DDBJ whole genome shotgun (WGS) entry which is preliminary data.</text>
</comment>
<dbReference type="PANTHER" id="PTHR12526">
    <property type="entry name" value="GLYCOSYLTRANSFERASE"/>
    <property type="match status" value="1"/>
</dbReference>
<dbReference type="Pfam" id="PF13439">
    <property type="entry name" value="Glyco_transf_4"/>
    <property type="match status" value="1"/>
</dbReference>
<keyword evidence="3" id="KW-0808">Transferase</keyword>
<accession>A0A062V0I8</accession>
<dbReference type="Proteomes" id="UP000027153">
    <property type="component" value="Unassembled WGS sequence"/>
</dbReference>
<dbReference type="PANTHER" id="PTHR12526:SF595">
    <property type="entry name" value="BLL5217 PROTEIN"/>
    <property type="match status" value="1"/>
</dbReference>
<feature type="domain" description="Glycosyl transferase family 1" evidence="1">
    <location>
        <begin position="167"/>
        <end position="311"/>
    </location>
</feature>
<feature type="domain" description="Glycosyltransferase subfamily 4-like N-terminal" evidence="2">
    <location>
        <begin position="18"/>
        <end position="131"/>
    </location>
</feature>
<evidence type="ECO:0000259" key="1">
    <source>
        <dbReference type="Pfam" id="PF00534"/>
    </source>
</evidence>
<dbReference type="Gene3D" id="3.40.50.2000">
    <property type="entry name" value="Glycogen Phosphorylase B"/>
    <property type="match status" value="2"/>
</dbReference>
<evidence type="ECO:0000313" key="4">
    <source>
        <dbReference type="Proteomes" id="UP000027153"/>
    </source>
</evidence>
<dbReference type="InterPro" id="IPR001296">
    <property type="entry name" value="Glyco_trans_1"/>
</dbReference>
<dbReference type="InterPro" id="IPR028098">
    <property type="entry name" value="Glyco_trans_4-like_N"/>
</dbReference>
<name>A0A062V0I8_9EURY</name>
<gene>
    <name evidence="3" type="ORF">ANME2D_01092</name>
</gene>
<evidence type="ECO:0000259" key="2">
    <source>
        <dbReference type="Pfam" id="PF13439"/>
    </source>
</evidence>
<keyword evidence="4" id="KW-1185">Reference proteome</keyword>
<dbReference type="CDD" id="cd03802">
    <property type="entry name" value="GT4_AviGT4-like"/>
    <property type="match status" value="1"/>
</dbReference>
<organism evidence="3 4">
    <name type="scientific">Candidatus Methanoperedens nitratireducens</name>
    <dbReference type="NCBI Taxonomy" id="1392998"/>
    <lineage>
        <taxon>Archaea</taxon>
        <taxon>Methanobacteriati</taxon>
        <taxon>Methanobacteriota</taxon>
        <taxon>Stenosarchaea group</taxon>
        <taxon>Methanomicrobia</taxon>
        <taxon>Methanosarcinales</taxon>
        <taxon>ANME-2 cluster</taxon>
        <taxon>Candidatus Methanoperedentaceae</taxon>
        <taxon>Candidatus Methanoperedens</taxon>
    </lineage>
</organism>
<dbReference type="PATRIC" id="fig|1392998.3.peg.1258"/>
<dbReference type="EMBL" id="JMIY01000002">
    <property type="protein sequence ID" value="KCZ72661.1"/>
    <property type="molecule type" value="Genomic_DNA"/>
</dbReference>
<dbReference type="SUPFAM" id="SSF53756">
    <property type="entry name" value="UDP-Glycosyltransferase/glycogen phosphorylase"/>
    <property type="match status" value="1"/>
</dbReference>
<proteinExistence type="predicted"/>
<sequence length="383" mass="43076">MRIAQLAPVWERVPPEKYGGTEVVVSLLTEELIRRGHEVTLFATGDSITDANLVSCYDTSPPRSMLAQGNPIPDLIHTGHALRFAEQFDIIHDHTGYIGVAMGSLVNKPVLNTLHGIFAEDNLPFYEKYKDAIFYNSISLEQRRSGPDLKYVGNVYNAIDVDSYQFSQDKEDYFVYISRICQDKGTDIAIDVSLRANVKLIIAGKVNPGKDTLFYEEKIVPRIDGKQIIYKGEVPEDEKRSLLRDAKGFIFPLQWAEPFGLVMVEAMASGTPVIAFPYGSVPEIVKNGQTGFVVDNIEQMVEAVNSIERIDPSDCRRWVLEKFTVSRMVDEYEEIYKRIIELKADEKVAKIDISKPHALHPLEIPDSSPGTETISVDTGYIRL</sequence>
<dbReference type="AlphaFoldDB" id="A0A062V0I8"/>
<protein>
    <submittedName>
        <fullName evidence="3">Glycosyltransferase</fullName>
    </submittedName>
</protein>
<evidence type="ECO:0000313" key="3">
    <source>
        <dbReference type="EMBL" id="KCZ72661.1"/>
    </source>
</evidence>
<dbReference type="OrthoDB" id="5825at2157"/>